<dbReference type="Gene3D" id="1.10.1740.10">
    <property type="match status" value="1"/>
</dbReference>
<dbReference type="SUPFAM" id="SSF88659">
    <property type="entry name" value="Sigma3 and sigma4 domains of RNA polymerase sigma factors"/>
    <property type="match status" value="1"/>
</dbReference>
<gene>
    <name evidence="7" type="ORF">WKR92_10365</name>
</gene>
<dbReference type="InterPro" id="IPR039425">
    <property type="entry name" value="RNA_pol_sigma-70-like"/>
</dbReference>
<reference evidence="7 8" key="1">
    <citation type="submission" date="2024-04" db="EMBL/GenBank/DDBJ databases">
        <title>Albibacterium profundi sp. nov., isolated from sediment of the Challenger Deep of Mariana Trench.</title>
        <authorList>
            <person name="Wang Y."/>
        </authorList>
    </citation>
    <scope>NUCLEOTIDE SEQUENCE [LARGE SCALE GENOMIC DNA]</scope>
    <source>
        <strain evidence="7 8">RHL897</strain>
    </source>
</reference>
<dbReference type="PANTHER" id="PTHR43133:SF45">
    <property type="entry name" value="RNA POLYMERASE ECF-TYPE SIGMA FACTOR"/>
    <property type="match status" value="1"/>
</dbReference>
<sequence length="169" mass="20052">MNSINRSHIFLSVVQSNKGIIYKIANSYCKSVDDRKDLVQEIIIQLWKSFDRYDETYKYSTWIYQIALNTAISFYRKEARRKVINNPISESIFFFADESTTDKDEDISLLQKFIQDLKELDRALMLLYLEEKSYKEIAEIIGITETNVATKINRIKNILKKKFEQINNR</sequence>
<comment type="caution">
    <text evidence="7">The sequence shown here is derived from an EMBL/GenBank/DDBJ whole genome shotgun (WGS) entry which is preliminary data.</text>
</comment>
<dbReference type="InterPro" id="IPR036388">
    <property type="entry name" value="WH-like_DNA-bd_sf"/>
</dbReference>
<dbReference type="SUPFAM" id="SSF88946">
    <property type="entry name" value="Sigma2 domain of RNA polymerase sigma factors"/>
    <property type="match status" value="1"/>
</dbReference>
<dbReference type="InterPro" id="IPR014284">
    <property type="entry name" value="RNA_pol_sigma-70_dom"/>
</dbReference>
<dbReference type="EMBL" id="JBBVGT010000002">
    <property type="protein sequence ID" value="MFB5946237.1"/>
    <property type="molecule type" value="Genomic_DNA"/>
</dbReference>
<accession>A0ABV5CIM3</accession>
<dbReference type="InterPro" id="IPR013324">
    <property type="entry name" value="RNA_pol_sigma_r3/r4-like"/>
</dbReference>
<dbReference type="Gene3D" id="1.10.10.10">
    <property type="entry name" value="Winged helix-like DNA-binding domain superfamily/Winged helix DNA-binding domain"/>
    <property type="match status" value="1"/>
</dbReference>
<keyword evidence="4" id="KW-0804">Transcription</keyword>
<keyword evidence="2" id="KW-0805">Transcription regulation</keyword>
<evidence type="ECO:0000259" key="6">
    <source>
        <dbReference type="Pfam" id="PF08281"/>
    </source>
</evidence>
<evidence type="ECO:0000313" key="7">
    <source>
        <dbReference type="EMBL" id="MFB5946237.1"/>
    </source>
</evidence>
<proteinExistence type="inferred from homology"/>
<dbReference type="InterPro" id="IPR013249">
    <property type="entry name" value="RNA_pol_sigma70_r4_t2"/>
</dbReference>
<dbReference type="Pfam" id="PF04542">
    <property type="entry name" value="Sigma70_r2"/>
    <property type="match status" value="1"/>
</dbReference>
<evidence type="ECO:0000256" key="1">
    <source>
        <dbReference type="ARBA" id="ARBA00010641"/>
    </source>
</evidence>
<comment type="similarity">
    <text evidence="1">Belongs to the sigma-70 factor family. ECF subfamily.</text>
</comment>
<feature type="domain" description="RNA polymerase sigma-70 region 2" evidence="5">
    <location>
        <begin position="14"/>
        <end position="81"/>
    </location>
</feature>
<dbReference type="RefSeq" id="WP_375557764.1">
    <property type="nucleotide sequence ID" value="NZ_JBBVGT010000002.1"/>
</dbReference>
<feature type="domain" description="RNA polymerase sigma factor 70 region 4 type 2" evidence="6">
    <location>
        <begin position="109"/>
        <end position="156"/>
    </location>
</feature>
<evidence type="ECO:0000256" key="2">
    <source>
        <dbReference type="ARBA" id="ARBA00023015"/>
    </source>
</evidence>
<dbReference type="InterPro" id="IPR007627">
    <property type="entry name" value="RNA_pol_sigma70_r2"/>
</dbReference>
<dbReference type="Proteomes" id="UP001580928">
    <property type="component" value="Unassembled WGS sequence"/>
</dbReference>
<evidence type="ECO:0000256" key="3">
    <source>
        <dbReference type="ARBA" id="ARBA00023082"/>
    </source>
</evidence>
<dbReference type="PANTHER" id="PTHR43133">
    <property type="entry name" value="RNA POLYMERASE ECF-TYPE SIGMA FACTO"/>
    <property type="match status" value="1"/>
</dbReference>
<keyword evidence="8" id="KW-1185">Reference proteome</keyword>
<name>A0ABV5CIM3_9SPHI</name>
<dbReference type="InterPro" id="IPR013325">
    <property type="entry name" value="RNA_pol_sigma_r2"/>
</dbReference>
<evidence type="ECO:0000313" key="8">
    <source>
        <dbReference type="Proteomes" id="UP001580928"/>
    </source>
</evidence>
<organism evidence="7 8">
    <name type="scientific">Albibacterium profundi</name>
    <dbReference type="NCBI Taxonomy" id="3134906"/>
    <lineage>
        <taxon>Bacteria</taxon>
        <taxon>Pseudomonadati</taxon>
        <taxon>Bacteroidota</taxon>
        <taxon>Sphingobacteriia</taxon>
        <taxon>Sphingobacteriales</taxon>
        <taxon>Sphingobacteriaceae</taxon>
        <taxon>Albibacterium</taxon>
    </lineage>
</organism>
<evidence type="ECO:0000259" key="5">
    <source>
        <dbReference type="Pfam" id="PF04542"/>
    </source>
</evidence>
<dbReference type="Pfam" id="PF08281">
    <property type="entry name" value="Sigma70_r4_2"/>
    <property type="match status" value="1"/>
</dbReference>
<protein>
    <submittedName>
        <fullName evidence="7">Sigma-70 family RNA polymerase sigma factor</fullName>
    </submittedName>
</protein>
<evidence type="ECO:0000256" key="4">
    <source>
        <dbReference type="ARBA" id="ARBA00023163"/>
    </source>
</evidence>
<dbReference type="NCBIfam" id="TIGR02937">
    <property type="entry name" value="sigma70-ECF"/>
    <property type="match status" value="1"/>
</dbReference>
<keyword evidence="3" id="KW-0731">Sigma factor</keyword>